<dbReference type="InterPro" id="IPR051785">
    <property type="entry name" value="MMCE/EMCE_epimerase"/>
</dbReference>
<sequence>MGGPLGSARAITKIPVRDLERARRFYRDRLGLDPVEERAGGLRYVCGTTEFHLFRSSGTASGASTQIGFEVDDIDAVVAELRARGVRFEAFDISGFEVEHDIVTVPNNYPSKGSGERGAFFRDSEGNLLALGQAIE</sequence>
<dbReference type="InterPro" id="IPR004360">
    <property type="entry name" value="Glyas_Fos-R_dOase_dom"/>
</dbReference>
<protein>
    <submittedName>
        <fullName evidence="3">VOC family protein</fullName>
    </submittedName>
</protein>
<organism evidence="3 4">
    <name type="scientific">Pseudonocardia eucalypti</name>
    <dbReference type="NCBI Taxonomy" id="648755"/>
    <lineage>
        <taxon>Bacteria</taxon>
        <taxon>Bacillati</taxon>
        <taxon>Actinomycetota</taxon>
        <taxon>Actinomycetes</taxon>
        <taxon>Pseudonocardiales</taxon>
        <taxon>Pseudonocardiaceae</taxon>
        <taxon>Pseudonocardia</taxon>
    </lineage>
</organism>
<dbReference type="PANTHER" id="PTHR43048">
    <property type="entry name" value="METHYLMALONYL-COA EPIMERASE"/>
    <property type="match status" value="1"/>
</dbReference>
<evidence type="ECO:0000313" key="4">
    <source>
        <dbReference type="Proteomes" id="UP001428817"/>
    </source>
</evidence>
<reference evidence="4" key="1">
    <citation type="journal article" date="2019" name="Int. J. Syst. Evol. Microbiol.">
        <title>The Global Catalogue of Microorganisms (GCM) 10K type strain sequencing project: providing services to taxonomists for standard genome sequencing and annotation.</title>
        <authorList>
            <consortium name="The Broad Institute Genomics Platform"/>
            <consortium name="The Broad Institute Genome Sequencing Center for Infectious Disease"/>
            <person name="Wu L."/>
            <person name="Ma J."/>
        </authorList>
    </citation>
    <scope>NUCLEOTIDE SEQUENCE [LARGE SCALE GENOMIC DNA]</scope>
    <source>
        <strain evidence="4">JCM 18303</strain>
    </source>
</reference>
<dbReference type="Proteomes" id="UP001428817">
    <property type="component" value="Unassembled WGS sequence"/>
</dbReference>
<comment type="caution">
    <text evidence="3">The sequence shown here is derived from an EMBL/GenBank/DDBJ whole genome shotgun (WGS) entry which is preliminary data.</text>
</comment>
<evidence type="ECO:0000313" key="3">
    <source>
        <dbReference type="EMBL" id="GAA5167632.1"/>
    </source>
</evidence>
<accession>A0ABP9QU56</accession>
<keyword evidence="1" id="KW-0479">Metal-binding</keyword>
<feature type="domain" description="VOC" evidence="2">
    <location>
        <begin position="7"/>
        <end position="134"/>
    </location>
</feature>
<gene>
    <name evidence="3" type="ORF">GCM10023321_60540</name>
</gene>
<dbReference type="InterPro" id="IPR029068">
    <property type="entry name" value="Glyas_Bleomycin-R_OHBP_Dase"/>
</dbReference>
<dbReference type="Pfam" id="PF00903">
    <property type="entry name" value="Glyoxalase"/>
    <property type="match status" value="1"/>
</dbReference>
<dbReference type="EMBL" id="BAABJP010000039">
    <property type="protein sequence ID" value="GAA5167632.1"/>
    <property type="molecule type" value="Genomic_DNA"/>
</dbReference>
<name>A0ABP9QU56_9PSEU</name>
<evidence type="ECO:0000256" key="1">
    <source>
        <dbReference type="ARBA" id="ARBA00022723"/>
    </source>
</evidence>
<dbReference type="PROSITE" id="PS51819">
    <property type="entry name" value="VOC"/>
    <property type="match status" value="1"/>
</dbReference>
<evidence type="ECO:0000259" key="2">
    <source>
        <dbReference type="PROSITE" id="PS51819"/>
    </source>
</evidence>
<proteinExistence type="predicted"/>
<dbReference type="Gene3D" id="3.10.180.10">
    <property type="entry name" value="2,3-Dihydroxybiphenyl 1,2-Dioxygenase, domain 1"/>
    <property type="match status" value="1"/>
</dbReference>
<dbReference type="InterPro" id="IPR037523">
    <property type="entry name" value="VOC_core"/>
</dbReference>
<keyword evidence="4" id="KW-1185">Reference proteome</keyword>
<dbReference type="PANTHER" id="PTHR43048:SF4">
    <property type="entry name" value="RING-CLEAVING DIOXYGENASE-RELATED"/>
    <property type="match status" value="1"/>
</dbReference>
<dbReference type="SUPFAM" id="SSF54593">
    <property type="entry name" value="Glyoxalase/Bleomycin resistance protein/Dihydroxybiphenyl dioxygenase"/>
    <property type="match status" value="1"/>
</dbReference>